<gene>
    <name evidence="2" type="ORF">A3K89_21625</name>
</gene>
<dbReference type="InterPro" id="IPR059050">
    <property type="entry name" value="Rv3660c_N"/>
</dbReference>
<dbReference type="InterPro" id="IPR050625">
    <property type="entry name" value="ParA/MinD_ATPase"/>
</dbReference>
<dbReference type="SUPFAM" id="SSF52540">
    <property type="entry name" value="P-loop containing nucleoside triphosphate hydrolases"/>
    <property type="match status" value="1"/>
</dbReference>
<dbReference type="GO" id="GO:0016887">
    <property type="term" value="F:ATP hydrolysis activity"/>
    <property type="evidence" value="ECO:0007669"/>
    <property type="project" value="TreeGrafter"/>
</dbReference>
<dbReference type="Gene3D" id="3.40.50.300">
    <property type="entry name" value="P-loop containing nucleotide triphosphate hydrolases"/>
    <property type="match status" value="1"/>
</dbReference>
<evidence type="ECO:0000313" key="2">
    <source>
        <dbReference type="EMBL" id="OAK53953.1"/>
    </source>
</evidence>
<dbReference type="PANTHER" id="PTHR43384:SF11">
    <property type="entry name" value="SEPTUM SITE DETERMINING PROTEIN"/>
    <property type="match status" value="1"/>
</dbReference>
<comment type="caution">
    <text evidence="2">The sequence shown here is derived from an EMBL/GenBank/DDBJ whole genome shotgun (WGS) entry which is preliminary data.</text>
</comment>
<dbReference type="GO" id="GO:0051782">
    <property type="term" value="P:negative regulation of cell division"/>
    <property type="evidence" value="ECO:0007669"/>
    <property type="project" value="TreeGrafter"/>
</dbReference>
<organism evidence="2 3">
    <name type="scientific">Rhodococcoides kyotonense</name>
    <dbReference type="NCBI Taxonomy" id="398843"/>
    <lineage>
        <taxon>Bacteria</taxon>
        <taxon>Bacillati</taxon>
        <taxon>Actinomycetota</taxon>
        <taxon>Actinomycetes</taxon>
        <taxon>Mycobacteriales</taxon>
        <taxon>Nocardiaceae</taxon>
        <taxon>Rhodococcoides</taxon>
    </lineage>
</organism>
<evidence type="ECO:0000259" key="1">
    <source>
        <dbReference type="Pfam" id="PF26563"/>
    </source>
</evidence>
<dbReference type="InterPro" id="IPR022521">
    <property type="entry name" value="Rv3660c"/>
</dbReference>
<keyword evidence="3" id="KW-1185">Reference proteome</keyword>
<feature type="domain" description="Rv3660c-like CheY-like N-terminal" evidence="1">
    <location>
        <begin position="2"/>
        <end position="67"/>
    </location>
</feature>
<dbReference type="NCBIfam" id="TIGR03815">
    <property type="entry name" value="CpaE_hom_Actino"/>
    <property type="match status" value="1"/>
</dbReference>
<dbReference type="EMBL" id="LVHI01000014">
    <property type="protein sequence ID" value="OAK53953.1"/>
    <property type="molecule type" value="Genomic_DNA"/>
</dbReference>
<protein>
    <recommendedName>
        <fullName evidence="1">Rv3660c-like CheY-like N-terminal domain-containing protein</fullName>
    </recommendedName>
</protein>
<dbReference type="GO" id="GO:0005829">
    <property type="term" value="C:cytosol"/>
    <property type="evidence" value="ECO:0007669"/>
    <property type="project" value="TreeGrafter"/>
</dbReference>
<sequence>MLLDPAHTAEVLSGRLPRRDGVVVLSRGEPDVEHWRAATSVGATSVFGLPNDEHALIRVLTAHARDRDGDGGAIAVIGGRGGAGASTLAAALASTSAAHGTRTLLVDGDAFGGGLDLLLGWEDMQGLRWPGLAVEGGRVTAEALHGALPSVNGLSVLAAGHATDHIDARACEAVVDAGRTAGDLVVCDVPRHPGVHSDALLDAADLVVLVVTADIGAVASAQTVAAYVTSRNTNVGLVVRGPSPGGIRGVDVADNLGLPLLATMRPDAGLAQRVERGGIVLGRRSALRVAAEDILATFGRRPRRGRWAA</sequence>
<dbReference type="PANTHER" id="PTHR43384">
    <property type="entry name" value="SEPTUM SITE-DETERMINING PROTEIN MIND HOMOLOG, CHLOROPLASTIC-RELATED"/>
    <property type="match status" value="1"/>
</dbReference>
<accession>A0A177YEJ6</accession>
<dbReference type="GO" id="GO:0009898">
    <property type="term" value="C:cytoplasmic side of plasma membrane"/>
    <property type="evidence" value="ECO:0007669"/>
    <property type="project" value="TreeGrafter"/>
</dbReference>
<name>A0A177YEJ6_9NOCA</name>
<proteinExistence type="predicted"/>
<reference evidence="2 3" key="1">
    <citation type="submission" date="2016-03" db="EMBL/GenBank/DDBJ databases">
        <title>Genome sequence of Rhodococcus kyotonensis KB10.</title>
        <authorList>
            <person name="Jeong H."/>
            <person name="Hong C.E."/>
            <person name="Jo S.H."/>
            <person name="Park J.M."/>
        </authorList>
    </citation>
    <scope>NUCLEOTIDE SEQUENCE [LARGE SCALE GENOMIC DNA]</scope>
    <source>
        <strain evidence="2 3">KB10</strain>
    </source>
</reference>
<dbReference type="Proteomes" id="UP000077519">
    <property type="component" value="Unassembled WGS sequence"/>
</dbReference>
<dbReference type="GO" id="GO:0005524">
    <property type="term" value="F:ATP binding"/>
    <property type="evidence" value="ECO:0007669"/>
    <property type="project" value="TreeGrafter"/>
</dbReference>
<dbReference type="AlphaFoldDB" id="A0A177YEJ6"/>
<dbReference type="Pfam" id="PF26563">
    <property type="entry name" value="Rv3660c_N"/>
    <property type="match status" value="1"/>
</dbReference>
<evidence type="ECO:0000313" key="3">
    <source>
        <dbReference type="Proteomes" id="UP000077519"/>
    </source>
</evidence>
<dbReference type="InterPro" id="IPR027417">
    <property type="entry name" value="P-loop_NTPase"/>
</dbReference>